<protein>
    <submittedName>
        <fullName evidence="6">GFA family protein</fullName>
    </submittedName>
</protein>
<reference evidence="6 7" key="1">
    <citation type="submission" date="2018-09" db="EMBL/GenBank/DDBJ databases">
        <title>Mesorhizobium carmichaelinearum sp. nov. isolated from Carmichaelinea spp. root nodules in New Zealand.</title>
        <authorList>
            <person name="De Meyer S.E."/>
        </authorList>
    </citation>
    <scope>NUCLEOTIDE SEQUENCE [LARGE SCALE GENOMIC DNA]</scope>
    <source>
        <strain evidence="6 7">ICMP19557</strain>
    </source>
</reference>
<evidence type="ECO:0000256" key="4">
    <source>
        <dbReference type="ARBA" id="ARBA00023239"/>
    </source>
</evidence>
<comment type="caution">
    <text evidence="6">The sequence shown here is derived from an EMBL/GenBank/DDBJ whole genome shotgun (WGS) entry which is preliminary data.</text>
</comment>
<organism evidence="6 7">
    <name type="scientific">Mesorhizobium waimense</name>
    <dbReference type="NCBI Taxonomy" id="1300307"/>
    <lineage>
        <taxon>Bacteria</taxon>
        <taxon>Pseudomonadati</taxon>
        <taxon>Pseudomonadota</taxon>
        <taxon>Alphaproteobacteria</taxon>
        <taxon>Hyphomicrobiales</taxon>
        <taxon>Phyllobacteriaceae</taxon>
        <taxon>Mesorhizobium</taxon>
    </lineage>
</organism>
<evidence type="ECO:0000256" key="1">
    <source>
        <dbReference type="ARBA" id="ARBA00005495"/>
    </source>
</evidence>
<keyword evidence="3" id="KW-0862">Zinc</keyword>
<dbReference type="Gene3D" id="3.90.1590.10">
    <property type="entry name" value="glutathione-dependent formaldehyde- activating enzyme (gfa)"/>
    <property type="match status" value="1"/>
</dbReference>
<keyword evidence="7" id="KW-1185">Reference proteome</keyword>
<dbReference type="AlphaFoldDB" id="A0A3A5KIS8"/>
<dbReference type="RefSeq" id="WP_120016754.1">
    <property type="nucleotide sequence ID" value="NZ_QZWZ01000020.1"/>
</dbReference>
<keyword evidence="2" id="KW-0479">Metal-binding</keyword>
<dbReference type="InterPro" id="IPR011057">
    <property type="entry name" value="Mss4-like_sf"/>
</dbReference>
<dbReference type="OrthoDB" id="9807246at2"/>
<evidence type="ECO:0000313" key="6">
    <source>
        <dbReference type="EMBL" id="RJT34345.1"/>
    </source>
</evidence>
<evidence type="ECO:0000256" key="2">
    <source>
        <dbReference type="ARBA" id="ARBA00022723"/>
    </source>
</evidence>
<gene>
    <name evidence="6" type="ORF">D3227_23515</name>
</gene>
<proteinExistence type="inferred from homology"/>
<dbReference type="Proteomes" id="UP000272706">
    <property type="component" value="Unassembled WGS sequence"/>
</dbReference>
<comment type="similarity">
    <text evidence="1">Belongs to the Gfa family.</text>
</comment>
<keyword evidence="4" id="KW-0456">Lyase</keyword>
<dbReference type="PANTHER" id="PTHR33337">
    <property type="entry name" value="GFA DOMAIN-CONTAINING PROTEIN"/>
    <property type="match status" value="1"/>
</dbReference>
<accession>A0A3A5KIS8</accession>
<dbReference type="SUPFAM" id="SSF51316">
    <property type="entry name" value="Mss4-like"/>
    <property type="match status" value="1"/>
</dbReference>
<dbReference type="EMBL" id="QZWZ01000020">
    <property type="protein sequence ID" value="RJT34345.1"/>
    <property type="molecule type" value="Genomic_DNA"/>
</dbReference>
<name>A0A3A5KIS8_9HYPH</name>
<evidence type="ECO:0000259" key="5">
    <source>
        <dbReference type="PROSITE" id="PS51891"/>
    </source>
</evidence>
<dbReference type="Pfam" id="PF04828">
    <property type="entry name" value="GFA"/>
    <property type="match status" value="1"/>
</dbReference>
<evidence type="ECO:0000256" key="3">
    <source>
        <dbReference type="ARBA" id="ARBA00022833"/>
    </source>
</evidence>
<feature type="domain" description="CENP-V/GFA" evidence="5">
    <location>
        <begin position="4"/>
        <end position="103"/>
    </location>
</feature>
<dbReference type="GO" id="GO:0046872">
    <property type="term" value="F:metal ion binding"/>
    <property type="evidence" value="ECO:0007669"/>
    <property type="project" value="UniProtKB-KW"/>
</dbReference>
<dbReference type="PANTHER" id="PTHR33337:SF40">
    <property type="entry name" value="CENP-V_GFA DOMAIN-CONTAINING PROTEIN-RELATED"/>
    <property type="match status" value="1"/>
</dbReference>
<dbReference type="PROSITE" id="PS51891">
    <property type="entry name" value="CENP_V_GFA"/>
    <property type="match status" value="1"/>
</dbReference>
<dbReference type="InterPro" id="IPR006913">
    <property type="entry name" value="CENP-V/GFA"/>
</dbReference>
<dbReference type="GO" id="GO:0016846">
    <property type="term" value="F:carbon-sulfur lyase activity"/>
    <property type="evidence" value="ECO:0007669"/>
    <property type="project" value="InterPro"/>
</dbReference>
<sequence length="140" mass="15654">MVHLTGNCMCGAVAWTYSGALTRNLVCHCIDCQRATSSPVTAFLGMKPEHLNWTGEIVHYESTPGTFRGFCSSCGTRLYFRSRKWPLEIHVHAATMTDPGEYQPDAQVFMRSRVKWLDRLQSLSAHQGFQQAPSDSADTP</sequence>
<evidence type="ECO:0000313" key="7">
    <source>
        <dbReference type="Proteomes" id="UP000272706"/>
    </source>
</evidence>